<dbReference type="InterPro" id="IPR005723">
    <property type="entry name" value="ATPase_V1-cplx_bsu"/>
</dbReference>
<dbReference type="NCBIfam" id="TIGR01040">
    <property type="entry name" value="V-ATPase_V1_B"/>
    <property type="match status" value="1"/>
</dbReference>
<comment type="subunit">
    <text evidence="5">V-ATPase is a heteromultimeric enzyme composed of a peripheral catalytic V1 complex attached to an integral membrane V0 proton pore complex.</text>
</comment>
<dbReference type="InterPro" id="IPR022879">
    <property type="entry name" value="V-ATPase_su_B/beta"/>
</dbReference>
<evidence type="ECO:0000259" key="8">
    <source>
        <dbReference type="Pfam" id="PF22919"/>
    </source>
</evidence>
<dbReference type="GO" id="GO:0046034">
    <property type="term" value="P:ATP metabolic process"/>
    <property type="evidence" value="ECO:0007669"/>
    <property type="project" value="InterPro"/>
</dbReference>
<evidence type="ECO:0000256" key="2">
    <source>
        <dbReference type="ARBA" id="ARBA00022448"/>
    </source>
</evidence>
<dbReference type="CDD" id="cd18118">
    <property type="entry name" value="ATP-synt_V_A-type_beta_N"/>
    <property type="match status" value="1"/>
</dbReference>
<evidence type="ECO:0000313" key="9">
    <source>
        <dbReference type="EMBL" id="CAD9270542.1"/>
    </source>
</evidence>
<gene>
    <name evidence="9" type="ORF">PPAR1163_LOCUS28981</name>
    <name evidence="10" type="ORF">PPAR1163_LOCUS28983</name>
    <name evidence="11" type="ORF">PPAR1163_LOCUS28984</name>
    <name evidence="12" type="ORF">PPAR1163_LOCUS28985</name>
</gene>
<dbReference type="GO" id="GO:0005524">
    <property type="term" value="F:ATP binding"/>
    <property type="evidence" value="ECO:0007669"/>
    <property type="project" value="InterPro"/>
</dbReference>
<evidence type="ECO:0000313" key="11">
    <source>
        <dbReference type="EMBL" id="CAD9270545.1"/>
    </source>
</evidence>
<dbReference type="PANTHER" id="PTHR43389:SF4">
    <property type="entry name" value="V-TYPE PROTON ATPASE SUBUNIT B"/>
    <property type="match status" value="1"/>
</dbReference>
<dbReference type="InterPro" id="IPR027417">
    <property type="entry name" value="P-loop_NTPase"/>
</dbReference>
<dbReference type="InterPro" id="IPR055190">
    <property type="entry name" value="ATP-synt_VA_C"/>
</dbReference>
<dbReference type="CDD" id="cd18112">
    <property type="entry name" value="ATP-synt_V_A-type_beta_C"/>
    <property type="match status" value="1"/>
</dbReference>
<keyword evidence="2 5" id="KW-0813">Transport</keyword>
<dbReference type="Gene3D" id="3.40.50.12240">
    <property type="match status" value="1"/>
</dbReference>
<dbReference type="EMBL" id="HBGJ01046088">
    <property type="protein sequence ID" value="CAD9270545.1"/>
    <property type="molecule type" value="Transcribed_RNA"/>
</dbReference>
<evidence type="ECO:0000256" key="5">
    <source>
        <dbReference type="RuleBase" id="RU366021"/>
    </source>
</evidence>
<dbReference type="Pfam" id="PF00006">
    <property type="entry name" value="ATP-synt_ab"/>
    <property type="match status" value="1"/>
</dbReference>
<comment type="function">
    <text evidence="5">Non-catalytic subunit of the V1 complex of vacuolar(H+)-ATPase (V-ATPase), a multisubunit enzyme composed of a peripheral complex (V1) that hydrolyzes ATP and a membrane integral complex (V0) that translocates protons. V-ATPase is responsible for acidifying and maintaining the pH of intracellular compartments.</text>
</comment>
<keyword evidence="3 5" id="KW-0375">Hydrogen ion transport</keyword>
<dbReference type="PROSITE" id="PS00152">
    <property type="entry name" value="ATPASE_ALPHA_BETA"/>
    <property type="match status" value="1"/>
</dbReference>
<evidence type="ECO:0000256" key="4">
    <source>
        <dbReference type="ARBA" id="ARBA00023065"/>
    </source>
</evidence>
<dbReference type="NCBIfam" id="NF003235">
    <property type="entry name" value="PRK04196.1"/>
    <property type="match status" value="1"/>
</dbReference>
<dbReference type="Pfam" id="PF22919">
    <property type="entry name" value="ATP-synt_VA_C"/>
    <property type="match status" value="1"/>
</dbReference>
<evidence type="ECO:0000313" key="10">
    <source>
        <dbReference type="EMBL" id="CAD9270544.1"/>
    </source>
</evidence>
<evidence type="ECO:0000259" key="6">
    <source>
        <dbReference type="Pfam" id="PF00006"/>
    </source>
</evidence>
<dbReference type="GO" id="GO:0046961">
    <property type="term" value="F:proton-transporting ATPase activity, rotational mechanism"/>
    <property type="evidence" value="ECO:0007669"/>
    <property type="project" value="InterPro"/>
</dbReference>
<dbReference type="CDD" id="cd01135">
    <property type="entry name" value="V_A-ATPase_B"/>
    <property type="match status" value="1"/>
</dbReference>
<dbReference type="PANTHER" id="PTHR43389">
    <property type="entry name" value="V-TYPE PROTON ATPASE SUBUNIT B"/>
    <property type="match status" value="1"/>
</dbReference>
<feature type="domain" description="ATP synthase A/B type C-terminal" evidence="8">
    <location>
        <begin position="378"/>
        <end position="477"/>
    </location>
</feature>
<dbReference type="Pfam" id="PF02874">
    <property type="entry name" value="ATP-synt_ab_N"/>
    <property type="match status" value="1"/>
</dbReference>
<dbReference type="EMBL" id="HBGJ01046085">
    <property type="protein sequence ID" value="CAD9270542.1"/>
    <property type="molecule type" value="Transcribed_RNA"/>
</dbReference>
<evidence type="ECO:0000256" key="1">
    <source>
        <dbReference type="ARBA" id="ARBA00008936"/>
    </source>
</evidence>
<dbReference type="EMBL" id="HBGJ01046089">
    <property type="protein sequence ID" value="CAD9270546.1"/>
    <property type="molecule type" value="Transcribed_RNA"/>
</dbReference>
<name>A0A6U4LMR1_9STRA</name>
<comment type="similarity">
    <text evidence="1 5">Belongs to the ATPase alpha/beta chains family.</text>
</comment>
<dbReference type="InterPro" id="IPR004100">
    <property type="entry name" value="ATPase_F1/V1/A1_a/bsu_N"/>
</dbReference>
<keyword evidence="4 5" id="KW-0406">Ion transport</keyword>
<dbReference type="AlphaFoldDB" id="A0A6U4LMR1"/>
<feature type="domain" description="ATPase F1/V1/A1 complex alpha/beta subunit N-terminal" evidence="7">
    <location>
        <begin position="26"/>
        <end position="90"/>
    </location>
</feature>
<dbReference type="InterPro" id="IPR020003">
    <property type="entry name" value="ATPase_a/bsu_AS"/>
</dbReference>
<dbReference type="GO" id="GO:0033180">
    <property type="term" value="C:proton-transporting V-type ATPase, V1 domain"/>
    <property type="evidence" value="ECO:0007669"/>
    <property type="project" value="InterPro"/>
</dbReference>
<dbReference type="SUPFAM" id="SSF52540">
    <property type="entry name" value="P-loop containing nucleoside triphosphate hydrolases"/>
    <property type="match status" value="1"/>
</dbReference>
<evidence type="ECO:0000313" key="12">
    <source>
        <dbReference type="EMBL" id="CAD9270546.1"/>
    </source>
</evidence>
<dbReference type="HAMAP" id="MF_00310">
    <property type="entry name" value="ATP_synth_B_arch"/>
    <property type="match status" value="1"/>
</dbReference>
<proteinExistence type="inferred from homology"/>
<dbReference type="GO" id="GO:0007035">
    <property type="term" value="P:vacuolar acidification"/>
    <property type="evidence" value="ECO:0007669"/>
    <property type="project" value="TreeGrafter"/>
</dbReference>
<feature type="domain" description="ATPase F1/V1/A1 complex alpha/beta subunit nucleotide-binding" evidence="6">
    <location>
        <begin position="147"/>
        <end position="372"/>
    </location>
</feature>
<organism evidence="10">
    <name type="scientific">Phaeomonas parva</name>
    <dbReference type="NCBI Taxonomy" id="124430"/>
    <lineage>
        <taxon>Eukaryota</taxon>
        <taxon>Sar</taxon>
        <taxon>Stramenopiles</taxon>
        <taxon>Ochrophyta</taxon>
        <taxon>Pinguiophyceae</taxon>
        <taxon>Pinguiochrysidales</taxon>
        <taxon>Pinguiochrysidaceae</taxon>
        <taxon>Phaeomonas</taxon>
    </lineage>
</organism>
<accession>A0A6U4LMR1</accession>
<protein>
    <recommendedName>
        <fullName evidence="5">Vacuolar proton pump subunit B</fullName>
        <shortName evidence="5">V-ATPase subunit B</shortName>
    </recommendedName>
    <alternativeName>
        <fullName evidence="5">Vacuolar proton pump subunit B</fullName>
    </alternativeName>
</protein>
<dbReference type="InterPro" id="IPR000194">
    <property type="entry name" value="ATPase_F1/V1/A1_a/bsu_nucl-bd"/>
</dbReference>
<dbReference type="PIRSF" id="PIRSF039114">
    <property type="entry name" value="V-ATPsynth_beta/V-ATPase_B"/>
    <property type="match status" value="1"/>
</dbReference>
<dbReference type="EMBL" id="HBGJ01046087">
    <property type="protein sequence ID" value="CAD9270544.1"/>
    <property type="molecule type" value="Transcribed_RNA"/>
</dbReference>
<dbReference type="FunFam" id="3.40.50.12240:FF:000001">
    <property type="entry name" value="V-type proton ATPase subunit B, brain"/>
    <property type="match status" value="1"/>
</dbReference>
<evidence type="ECO:0000259" key="7">
    <source>
        <dbReference type="Pfam" id="PF02874"/>
    </source>
</evidence>
<sequence>MASPEVAAVTRDYALQPRLDYKTIRGVNGPLVILDNVKLPKYAEIVDLTLGNGEKRQGQILEVAGDKAVVQVFEGTSDVDNRRTHVSFTGDVLRMPISEEMLGRQFNGSGKCIDRAPDVLAEDYLDIQGQPINPSCRDYPKAMIQTGISAIDVMNSIARGQKIPIFSASGLPHSEVAAQICRQASLVKQKDVFDSHEDNFAIVFGAMGVNMETARFFKNDFEESGAMQRTALFLNLANDPTIERIITPRLALTTAEYLAYEREMHVLVILTDMTAYADALREVSAAREEVPGRRGYPGYMYTDLSTIYERAGRIVGKNGSITQLPILTMPNGDITHPIPDLTGYITEGQIYLDTQLHNKEVFPPINVLPSLSRLMKSAIGDGMTRDDHSAVSNQLYANYAMGKDVMAMKAVVGEEALNSDDILYLEFLERFESTFVNQGPYENRDIFESLDKAWEMLRRFPPELLKKIPDKIKAKFYDRRAGHAPASEEKN</sequence>
<reference evidence="10" key="1">
    <citation type="submission" date="2021-01" db="EMBL/GenBank/DDBJ databases">
        <authorList>
            <person name="Corre E."/>
            <person name="Pelletier E."/>
            <person name="Niang G."/>
            <person name="Scheremetjew M."/>
            <person name="Finn R."/>
            <person name="Kale V."/>
            <person name="Holt S."/>
            <person name="Cochrane G."/>
            <person name="Meng A."/>
            <person name="Brown T."/>
            <person name="Cohen L."/>
        </authorList>
    </citation>
    <scope>NUCLEOTIDE SEQUENCE</scope>
    <source>
        <strain evidence="10">CCMP2877</strain>
    </source>
</reference>
<evidence type="ECO:0000256" key="3">
    <source>
        <dbReference type="ARBA" id="ARBA00022781"/>
    </source>
</evidence>